<accession>A0ABD3QQL8</accession>
<organism evidence="7 8">
    <name type="scientific">Stephanodiscus triporus</name>
    <dbReference type="NCBI Taxonomy" id="2934178"/>
    <lineage>
        <taxon>Eukaryota</taxon>
        <taxon>Sar</taxon>
        <taxon>Stramenopiles</taxon>
        <taxon>Ochrophyta</taxon>
        <taxon>Bacillariophyta</taxon>
        <taxon>Coscinodiscophyceae</taxon>
        <taxon>Thalassiosirophycidae</taxon>
        <taxon>Stephanodiscales</taxon>
        <taxon>Stephanodiscaceae</taxon>
        <taxon>Stephanodiscus</taxon>
    </lineage>
</organism>
<feature type="transmembrane region" description="Helical" evidence="6">
    <location>
        <begin position="113"/>
        <end position="134"/>
    </location>
</feature>
<keyword evidence="4 6" id="KW-1133">Transmembrane helix</keyword>
<evidence type="ECO:0000256" key="6">
    <source>
        <dbReference type="SAM" id="Phobius"/>
    </source>
</evidence>
<feature type="transmembrane region" description="Helical" evidence="6">
    <location>
        <begin position="494"/>
        <end position="515"/>
    </location>
</feature>
<gene>
    <name evidence="7" type="ORF">ACHAW5_008677</name>
</gene>
<dbReference type="InterPro" id="IPR044644">
    <property type="entry name" value="DinF-like"/>
</dbReference>
<proteinExistence type="inferred from homology"/>
<dbReference type="PANTHER" id="PTHR42893">
    <property type="entry name" value="PROTEIN DETOXIFICATION 44, CHLOROPLASTIC-RELATED"/>
    <property type="match status" value="1"/>
</dbReference>
<keyword evidence="5 6" id="KW-0472">Membrane</keyword>
<comment type="subcellular location">
    <subcellularLocation>
        <location evidence="1">Membrane</location>
        <topology evidence="1">Multi-pass membrane protein</topology>
    </subcellularLocation>
</comment>
<feature type="transmembrane region" description="Helical" evidence="6">
    <location>
        <begin position="155"/>
        <end position="178"/>
    </location>
</feature>
<reference evidence="7 8" key="1">
    <citation type="submission" date="2024-10" db="EMBL/GenBank/DDBJ databases">
        <title>Updated reference genomes for cyclostephanoid diatoms.</title>
        <authorList>
            <person name="Roberts W.R."/>
            <person name="Alverson A.J."/>
        </authorList>
    </citation>
    <scope>NUCLEOTIDE SEQUENCE [LARGE SCALE GENOMIC DNA]</scope>
    <source>
        <strain evidence="7 8">AJA276-08</strain>
    </source>
</reference>
<keyword evidence="8" id="KW-1185">Reference proteome</keyword>
<dbReference type="GO" id="GO:0016020">
    <property type="term" value="C:membrane"/>
    <property type="evidence" value="ECO:0007669"/>
    <property type="project" value="UniProtKB-SubCell"/>
</dbReference>
<dbReference type="InterPro" id="IPR002528">
    <property type="entry name" value="MATE_fam"/>
</dbReference>
<dbReference type="Pfam" id="PF01554">
    <property type="entry name" value="MatE"/>
    <property type="match status" value="2"/>
</dbReference>
<dbReference type="Proteomes" id="UP001530315">
    <property type="component" value="Unassembled WGS sequence"/>
</dbReference>
<name>A0ABD3QQL8_9STRA</name>
<sequence>MEMTTTLLPLPLSAHHSRGRVMALKMSKEGYDACGESSSPVFNVGDDDGAVDCSSSSSSSIISNSSSDNTSLSKKILNLAIPALISLSIDPLMTIADTAFVGRYSSPNDPFPLAGLGSAASLLVFSFYVFNFLATSTAPLVASKRAAGDELGASLVGGQALSLAIVLGSSLSLILLVYRVPLLHVMGTTVTGPQADEYAEQFLVARALAAPAVLLCSASNGVMRGYLDTRTPTLILLGSNLVNLALDVILVANLGMGPRGAGIATTVAEWIAALCFLAVLSGKLPTASGGGDGKKSIVRRSDALDNQRDKDGGEVLLTVTPLLDLPAWEDVRPLVVASSAMFLRSIVLQVAMSSAAAMAARSTPTDGMSAVSLGASASVAAHQVALQLWLLCSFLCDALATASQALVADGKGRNDVDAVRVISQTIFKWGLALGLTLSACLWVGTASGFLIDFFTSDDVTRIELGKLLTIVILAQPLNSFVFAADGVLQGAGAFTYQAMSMALSVISAFAMFAVLEYSSFGREILNGSDSDTLVNVWYALITLQALRGITSLVKVVEKTGPINLLGKKAP</sequence>
<dbReference type="AlphaFoldDB" id="A0ABD3QQL8"/>
<evidence type="ECO:0000313" key="7">
    <source>
        <dbReference type="EMBL" id="KAL3801891.1"/>
    </source>
</evidence>
<keyword evidence="3 6" id="KW-0812">Transmembrane</keyword>
<evidence type="ECO:0000256" key="4">
    <source>
        <dbReference type="ARBA" id="ARBA00022989"/>
    </source>
</evidence>
<evidence type="ECO:0000256" key="3">
    <source>
        <dbReference type="ARBA" id="ARBA00022692"/>
    </source>
</evidence>
<dbReference type="PANTHER" id="PTHR42893:SF46">
    <property type="entry name" value="PROTEIN DETOXIFICATION 44, CHLOROPLASTIC"/>
    <property type="match status" value="1"/>
</dbReference>
<evidence type="ECO:0000256" key="1">
    <source>
        <dbReference type="ARBA" id="ARBA00004141"/>
    </source>
</evidence>
<dbReference type="EMBL" id="JALLAZ020000171">
    <property type="protein sequence ID" value="KAL3801891.1"/>
    <property type="molecule type" value="Genomic_DNA"/>
</dbReference>
<feature type="transmembrane region" description="Helical" evidence="6">
    <location>
        <begin position="261"/>
        <end position="280"/>
    </location>
</feature>
<dbReference type="CDD" id="cd13136">
    <property type="entry name" value="MATE_DinF_like"/>
    <property type="match status" value="1"/>
</dbReference>
<protein>
    <recommendedName>
        <fullName evidence="9">Protein DETOXIFICATION</fullName>
    </recommendedName>
</protein>
<evidence type="ECO:0000256" key="2">
    <source>
        <dbReference type="ARBA" id="ARBA00010199"/>
    </source>
</evidence>
<evidence type="ECO:0000313" key="8">
    <source>
        <dbReference type="Proteomes" id="UP001530315"/>
    </source>
</evidence>
<comment type="similarity">
    <text evidence="2">Belongs to the multi antimicrobial extrusion (MATE) (TC 2.A.66.1) family.</text>
</comment>
<feature type="transmembrane region" description="Helical" evidence="6">
    <location>
        <begin position="76"/>
        <end position="93"/>
    </location>
</feature>
<evidence type="ECO:0008006" key="9">
    <source>
        <dbReference type="Google" id="ProtNLM"/>
    </source>
</evidence>
<feature type="transmembrane region" description="Helical" evidence="6">
    <location>
        <begin position="234"/>
        <end position="255"/>
    </location>
</feature>
<evidence type="ECO:0000256" key="5">
    <source>
        <dbReference type="ARBA" id="ARBA00023136"/>
    </source>
</evidence>
<feature type="transmembrane region" description="Helical" evidence="6">
    <location>
        <begin position="427"/>
        <end position="455"/>
    </location>
</feature>
<comment type="caution">
    <text evidence="7">The sequence shown here is derived from an EMBL/GenBank/DDBJ whole genome shotgun (WGS) entry which is preliminary data.</text>
</comment>
<feature type="transmembrane region" description="Helical" evidence="6">
    <location>
        <begin position="198"/>
        <end position="222"/>
    </location>
</feature>